<dbReference type="Gene3D" id="2.40.50.90">
    <property type="match status" value="1"/>
</dbReference>
<evidence type="ECO:0000259" key="1">
    <source>
        <dbReference type="Pfam" id="PF00565"/>
    </source>
</evidence>
<dbReference type="AlphaFoldDB" id="A0A7D5SH97"/>
<dbReference type="InterPro" id="IPR016071">
    <property type="entry name" value="Staphylococal_nuclease_OB-fold"/>
</dbReference>
<evidence type="ECO:0000313" key="2">
    <source>
        <dbReference type="EMBL" id="QLH51838.1"/>
    </source>
</evidence>
<dbReference type="Pfam" id="PF00565">
    <property type="entry name" value="SNase"/>
    <property type="match status" value="1"/>
</dbReference>
<dbReference type="SUPFAM" id="SSF50199">
    <property type="entry name" value="Staphylococcal nuclease"/>
    <property type="match status" value="1"/>
</dbReference>
<accession>A0A7D5SH97</accession>
<gene>
    <name evidence="2" type="ORF">HWD57_20105</name>
</gene>
<feature type="domain" description="TNase-like" evidence="1">
    <location>
        <begin position="17"/>
        <end position="63"/>
    </location>
</feature>
<organism evidence="2 3">
    <name type="scientific">Candidatus Accumulibacter cognatus</name>
    <dbReference type="NCBI Taxonomy" id="2954383"/>
    <lineage>
        <taxon>Bacteria</taxon>
        <taxon>Pseudomonadati</taxon>
        <taxon>Pseudomonadota</taxon>
        <taxon>Betaproteobacteria</taxon>
        <taxon>Candidatus Accumulibacter</taxon>
    </lineage>
</organism>
<reference evidence="2 3" key="1">
    <citation type="journal article" date="2019" name="Microbiome">
        <title>Annotated bacterial chromosomes from frame-shift-corrected long-read metagenomic data.</title>
        <authorList>
            <person name="Arumugam K."/>
            <person name="Bagci C."/>
            <person name="Bessarab I."/>
            <person name="Beier S."/>
            <person name="Buchfink B."/>
            <person name="Gorska A."/>
            <person name="Qiu G."/>
            <person name="Huson D.H."/>
            <person name="Williams R.B.H."/>
        </authorList>
    </citation>
    <scope>NUCLEOTIDE SEQUENCE [LARGE SCALE GENOMIC DNA]</scope>
    <source>
        <strain evidence="2">SSA1</strain>
    </source>
</reference>
<sequence>MVADPNCRTKRCPKTLEADLVQLTVGFAWWYQKYAKKQSPEDAGRYQFAEQEARAKRAGLWADGHPIPPWDWRRGTR</sequence>
<evidence type="ECO:0000313" key="3">
    <source>
        <dbReference type="Proteomes" id="UP000509684"/>
    </source>
</evidence>
<dbReference type="InterPro" id="IPR035437">
    <property type="entry name" value="SNase_OB-fold_sf"/>
</dbReference>
<dbReference type="Proteomes" id="UP000509684">
    <property type="component" value="Chromosome"/>
</dbReference>
<dbReference type="KEGG" id="acog:HWD57_20105"/>
<dbReference type="EMBL" id="CP058708">
    <property type="protein sequence ID" value="QLH51838.1"/>
    <property type="molecule type" value="Genomic_DNA"/>
</dbReference>
<proteinExistence type="predicted"/>
<protein>
    <submittedName>
        <fullName evidence="2">Thermonuclease family protein</fullName>
    </submittedName>
</protein>
<name>A0A7D5SH97_9PROT</name>